<dbReference type="AlphaFoldDB" id="A0A2S7T1Y0"/>
<dbReference type="OrthoDB" id="9811395at2"/>
<gene>
    <name evidence="1" type="ORF">CJD36_004260</name>
</gene>
<accession>A0A2S7T1Y0</accession>
<dbReference type="InterPro" id="IPR011042">
    <property type="entry name" value="6-blade_b-propeller_TolB-like"/>
</dbReference>
<organism evidence="1 2">
    <name type="scientific">Flavipsychrobacter stenotrophus</name>
    <dbReference type="NCBI Taxonomy" id="2077091"/>
    <lineage>
        <taxon>Bacteria</taxon>
        <taxon>Pseudomonadati</taxon>
        <taxon>Bacteroidota</taxon>
        <taxon>Chitinophagia</taxon>
        <taxon>Chitinophagales</taxon>
        <taxon>Chitinophagaceae</taxon>
        <taxon>Flavipsychrobacter</taxon>
    </lineage>
</organism>
<dbReference type="EMBL" id="PPSL01000001">
    <property type="protein sequence ID" value="PQJ12964.1"/>
    <property type="molecule type" value="Genomic_DNA"/>
</dbReference>
<reference evidence="1 2" key="1">
    <citation type="submission" date="2018-01" db="EMBL/GenBank/DDBJ databases">
        <title>A novel member of the phylum Bacteroidetes isolated from glacier ice.</title>
        <authorList>
            <person name="Liu Q."/>
            <person name="Xin Y.-H."/>
        </authorList>
    </citation>
    <scope>NUCLEOTIDE SEQUENCE [LARGE SCALE GENOMIC DNA]</scope>
    <source>
        <strain evidence="1 2">RB1R16</strain>
    </source>
</reference>
<keyword evidence="2" id="KW-1185">Reference proteome</keyword>
<comment type="caution">
    <text evidence="1">The sequence shown here is derived from an EMBL/GenBank/DDBJ whole genome shotgun (WGS) entry which is preliminary data.</text>
</comment>
<dbReference type="RefSeq" id="WP_105037848.1">
    <property type="nucleotide sequence ID" value="NZ_PPSL01000001.1"/>
</dbReference>
<name>A0A2S7T1Y0_9BACT</name>
<dbReference type="SUPFAM" id="SSF63829">
    <property type="entry name" value="Calcium-dependent phosphotriesterase"/>
    <property type="match status" value="1"/>
</dbReference>
<evidence type="ECO:0000313" key="1">
    <source>
        <dbReference type="EMBL" id="PQJ12964.1"/>
    </source>
</evidence>
<sequence>MYHVHAQTKLYPHRISLKKGVELNLTVPKGYNIVVAAEGLHRLRFLAKSPDGRLFGTDMHNLDDNKEGKIYLFEGWDNASKQFTKVSTFAENLHNPNQVLFYTDKGKDYIYIAETDKLSRYEYHKGDKILTGKQQVLANYPDYGLSYKYGGWHLTRSLAQHNGKIYVSVGSSCNACIEKESVRATIQEMNPDGTGQRIFASGVRNAVGIKWVNNTL</sequence>
<dbReference type="Gene3D" id="2.120.10.30">
    <property type="entry name" value="TolB, C-terminal domain"/>
    <property type="match status" value="1"/>
</dbReference>
<dbReference type="Proteomes" id="UP000239872">
    <property type="component" value="Unassembled WGS sequence"/>
</dbReference>
<evidence type="ECO:0000313" key="2">
    <source>
        <dbReference type="Proteomes" id="UP000239872"/>
    </source>
</evidence>
<protein>
    <submittedName>
        <fullName evidence="1">Uncharacterized protein</fullName>
    </submittedName>
</protein>
<proteinExistence type="predicted"/>